<dbReference type="RefSeq" id="XP_037167908.1">
    <property type="nucleotide sequence ID" value="XM_037305043.1"/>
</dbReference>
<keyword evidence="2" id="KW-1185">Reference proteome</keyword>
<dbReference type="EMBL" id="JACCJC010000008">
    <property type="protein sequence ID" value="KAF6238609.1"/>
    <property type="molecule type" value="Genomic_DNA"/>
</dbReference>
<evidence type="ECO:0000313" key="2">
    <source>
        <dbReference type="Proteomes" id="UP000578531"/>
    </source>
</evidence>
<evidence type="ECO:0000313" key="1">
    <source>
        <dbReference type="EMBL" id="KAF6238609.1"/>
    </source>
</evidence>
<proteinExistence type="predicted"/>
<protein>
    <submittedName>
        <fullName evidence="1">Uncharacterized protein</fullName>
    </submittedName>
</protein>
<gene>
    <name evidence="1" type="ORF">HO173_003115</name>
</gene>
<dbReference type="Proteomes" id="UP000578531">
    <property type="component" value="Unassembled WGS sequence"/>
</dbReference>
<comment type="caution">
    <text evidence="1">The sequence shown here is derived from an EMBL/GenBank/DDBJ whole genome shotgun (WGS) entry which is preliminary data.</text>
</comment>
<dbReference type="AlphaFoldDB" id="A0A8H6G155"/>
<dbReference type="GeneID" id="59284784"/>
<dbReference type="OrthoDB" id="5308957at2759"/>
<name>A0A8H6G155_9LECA</name>
<reference evidence="1 2" key="1">
    <citation type="journal article" date="2020" name="Genomics">
        <title>Complete, high-quality genomes from long-read metagenomic sequencing of two wolf lichen thalli reveals enigmatic genome architecture.</title>
        <authorList>
            <person name="McKenzie S.K."/>
            <person name="Walston R.F."/>
            <person name="Allen J.L."/>
        </authorList>
    </citation>
    <scope>NUCLEOTIDE SEQUENCE [LARGE SCALE GENOMIC DNA]</scope>
    <source>
        <strain evidence="1">WasteWater2</strain>
    </source>
</reference>
<sequence length="158" mass="17551">MALSCMHNSMVVAQPPIAFGTERSIIALLRRDEALDAAAYKASRLIASNKTTFKAELTEVRDAAKELQAGAGDSRPIWALEDLAKIEELLGALDRSAVWLPHAADLAKVVREPSIALTHIFDKLERSLRLCGKDDNTQIANRHYARYPRAEHMDVMEN</sequence>
<organism evidence="1 2">
    <name type="scientific">Letharia columbiana</name>
    <dbReference type="NCBI Taxonomy" id="112416"/>
    <lineage>
        <taxon>Eukaryota</taxon>
        <taxon>Fungi</taxon>
        <taxon>Dikarya</taxon>
        <taxon>Ascomycota</taxon>
        <taxon>Pezizomycotina</taxon>
        <taxon>Lecanoromycetes</taxon>
        <taxon>OSLEUM clade</taxon>
        <taxon>Lecanoromycetidae</taxon>
        <taxon>Lecanorales</taxon>
        <taxon>Lecanorineae</taxon>
        <taxon>Parmeliaceae</taxon>
        <taxon>Letharia</taxon>
    </lineage>
</organism>
<accession>A0A8H6G155</accession>